<feature type="non-terminal residue" evidence="4">
    <location>
        <position position="325"/>
    </location>
</feature>
<evidence type="ECO:0000259" key="3">
    <source>
        <dbReference type="PROSITE" id="PS50835"/>
    </source>
</evidence>
<feature type="domain" description="Ig-like" evidence="3">
    <location>
        <begin position="201"/>
        <end position="283"/>
    </location>
</feature>
<dbReference type="SMART" id="SM00408">
    <property type="entry name" value="IGc2"/>
    <property type="match status" value="1"/>
</dbReference>
<dbReference type="AlphaFoldDB" id="A0A7L0JMU5"/>
<dbReference type="CDD" id="cd00096">
    <property type="entry name" value="Ig"/>
    <property type="match status" value="1"/>
</dbReference>
<keyword evidence="2" id="KW-0732">Signal</keyword>
<feature type="non-terminal residue" evidence="4">
    <location>
        <position position="1"/>
    </location>
</feature>
<dbReference type="Gene3D" id="2.60.40.10">
    <property type="entry name" value="Immunoglobulins"/>
    <property type="match status" value="3"/>
</dbReference>
<feature type="chain" id="PRO_5029607621" evidence="2">
    <location>
        <begin position="23"/>
        <end position="325"/>
    </location>
</feature>
<dbReference type="GO" id="GO:0005886">
    <property type="term" value="C:plasma membrane"/>
    <property type="evidence" value="ECO:0007669"/>
    <property type="project" value="TreeGrafter"/>
</dbReference>
<dbReference type="PANTHER" id="PTHR13771:SF9">
    <property type="entry name" value="INTERCELLULAR ADHESION MOLECULE 5"/>
    <property type="match status" value="1"/>
</dbReference>
<keyword evidence="5" id="KW-1185">Reference proteome</keyword>
<dbReference type="PROSITE" id="PS50835">
    <property type="entry name" value="IG_LIKE"/>
    <property type="match status" value="1"/>
</dbReference>
<comment type="caution">
    <text evidence="4">The sequence shown here is derived from an EMBL/GenBank/DDBJ whole genome shotgun (WGS) entry which is preliminary data.</text>
</comment>
<dbReference type="Pfam" id="PF03921">
    <property type="entry name" value="ICAM_N"/>
    <property type="match status" value="1"/>
</dbReference>
<dbReference type="InterPro" id="IPR013783">
    <property type="entry name" value="Ig-like_fold"/>
</dbReference>
<reference evidence="4 5" key="1">
    <citation type="submission" date="2019-09" db="EMBL/GenBank/DDBJ databases">
        <title>Bird 10,000 Genomes (B10K) Project - Family phase.</title>
        <authorList>
            <person name="Zhang G."/>
        </authorList>
    </citation>
    <scope>NUCLEOTIDE SEQUENCE [LARGE SCALE GENOMIC DNA]</scope>
    <source>
        <strain evidence="4">B10K-DU-011-36</strain>
        <tissue evidence="4">Muscle</tissue>
    </source>
</reference>
<dbReference type="InterPro" id="IPR047012">
    <property type="entry name" value="ICAM_VCAM"/>
</dbReference>
<sequence>MDPAASCCALALLCLLLPGARPEPCRVAIVPEEPVVELGSSIVLNCSSSCGNYSWLSWEVSMVAQGPGWVSLSIPNVTEWSLELQCFGVFGARRDIAVTTLHAYRLSPPRLYLQDELVAGQPGRVSCNVTGQVAPPGPPALTVTLRLWGHPPRTGVPPVGFSFTAQLGQHGREVTCEATLRVGHRTVSAIAATMLWIWAAPYDVRVSASRATFGAGDNVTVTCHAEGNPHPRLHWELPPGASSEVSPHGDTVTIRDAQRVHGGTYRCLARNRYGASSASVDIPFQGSSRSVLIPVVVTLAVAMVVALVTAVGWLYHARGWKPIQE</sequence>
<keyword evidence="1" id="KW-1133">Transmembrane helix</keyword>
<dbReference type="GO" id="GO:0007155">
    <property type="term" value="P:cell adhesion"/>
    <property type="evidence" value="ECO:0007669"/>
    <property type="project" value="InterPro"/>
</dbReference>
<keyword evidence="1" id="KW-0472">Membrane</keyword>
<dbReference type="PANTHER" id="PTHR13771">
    <property type="entry name" value="INTERCELLULAR ADHESION MOLECULE"/>
    <property type="match status" value="1"/>
</dbReference>
<dbReference type="EMBL" id="VXAL01001173">
    <property type="protein sequence ID" value="NXK44753.1"/>
    <property type="molecule type" value="Genomic_DNA"/>
</dbReference>
<protein>
    <submittedName>
        <fullName evidence="4">ICAM1 protein</fullName>
    </submittedName>
</protein>
<dbReference type="SMART" id="SM00409">
    <property type="entry name" value="IG"/>
    <property type="match status" value="2"/>
</dbReference>
<dbReference type="GO" id="GO:0005178">
    <property type="term" value="F:integrin binding"/>
    <property type="evidence" value="ECO:0007669"/>
    <property type="project" value="InterPro"/>
</dbReference>
<evidence type="ECO:0000256" key="2">
    <source>
        <dbReference type="SAM" id="SignalP"/>
    </source>
</evidence>
<gene>
    <name evidence="4" type="primary">Icam1</name>
    <name evidence="4" type="ORF">CHATOR_R14878</name>
</gene>
<organism evidence="4 5">
    <name type="scientific">Chauna torquata</name>
    <name type="common">Southern screamer</name>
    <dbReference type="NCBI Taxonomy" id="30388"/>
    <lineage>
        <taxon>Eukaryota</taxon>
        <taxon>Metazoa</taxon>
        <taxon>Chordata</taxon>
        <taxon>Craniata</taxon>
        <taxon>Vertebrata</taxon>
        <taxon>Euteleostomi</taxon>
        <taxon>Archelosauria</taxon>
        <taxon>Archosauria</taxon>
        <taxon>Dinosauria</taxon>
        <taxon>Saurischia</taxon>
        <taxon>Theropoda</taxon>
        <taxon>Coelurosauria</taxon>
        <taxon>Aves</taxon>
        <taxon>Neognathae</taxon>
        <taxon>Galloanserae</taxon>
        <taxon>Anseriformes</taxon>
        <taxon>Anhimidae</taxon>
        <taxon>Chauna</taxon>
    </lineage>
</organism>
<dbReference type="InterPro" id="IPR007110">
    <property type="entry name" value="Ig-like_dom"/>
</dbReference>
<feature type="signal peptide" evidence="2">
    <location>
        <begin position="1"/>
        <end position="22"/>
    </location>
</feature>
<dbReference type="InterPro" id="IPR003599">
    <property type="entry name" value="Ig_sub"/>
</dbReference>
<feature type="transmembrane region" description="Helical" evidence="1">
    <location>
        <begin position="291"/>
        <end position="315"/>
    </location>
</feature>
<dbReference type="InterPro" id="IPR013768">
    <property type="entry name" value="ICAM_N"/>
</dbReference>
<proteinExistence type="predicted"/>
<evidence type="ECO:0000313" key="5">
    <source>
        <dbReference type="Proteomes" id="UP000537522"/>
    </source>
</evidence>
<evidence type="ECO:0000256" key="1">
    <source>
        <dbReference type="SAM" id="Phobius"/>
    </source>
</evidence>
<dbReference type="Proteomes" id="UP000537522">
    <property type="component" value="Unassembled WGS sequence"/>
</dbReference>
<dbReference type="InterPro" id="IPR003598">
    <property type="entry name" value="Ig_sub2"/>
</dbReference>
<evidence type="ECO:0000313" key="4">
    <source>
        <dbReference type="EMBL" id="NXK44753.1"/>
    </source>
</evidence>
<accession>A0A7L0JMU5</accession>
<keyword evidence="1" id="KW-0812">Transmembrane</keyword>
<dbReference type="InterPro" id="IPR036179">
    <property type="entry name" value="Ig-like_dom_sf"/>
</dbReference>
<dbReference type="Pfam" id="PF13927">
    <property type="entry name" value="Ig_3"/>
    <property type="match status" value="1"/>
</dbReference>
<dbReference type="SUPFAM" id="SSF48726">
    <property type="entry name" value="Immunoglobulin"/>
    <property type="match status" value="3"/>
</dbReference>
<name>A0A7L0JMU5_CHATO</name>